<dbReference type="RefSeq" id="WP_013932631.1">
    <property type="nucleotide sequence ID" value="NC_015707.1"/>
</dbReference>
<feature type="binding site" evidence="8">
    <location>
        <position position="82"/>
    </location>
    <ligand>
        <name>[4Fe-4S] cluster</name>
        <dbReference type="ChEBI" id="CHEBI:49883"/>
        <note>4Fe-4S-S-AdoMet</note>
    </ligand>
</feature>
<evidence type="ECO:0000256" key="5">
    <source>
        <dbReference type="ARBA" id="ARBA00023002"/>
    </source>
</evidence>
<evidence type="ECO:0000256" key="6">
    <source>
        <dbReference type="ARBA" id="ARBA00023004"/>
    </source>
</evidence>
<dbReference type="GO" id="GO:0046872">
    <property type="term" value="F:metal ion binding"/>
    <property type="evidence" value="ECO:0007669"/>
    <property type="project" value="UniProtKB-KW"/>
</dbReference>
<dbReference type="AlphaFoldDB" id="F7YTW7"/>
<comment type="cofactor">
    <cofactor evidence="8">
        <name>[4Fe-4S] cluster</name>
        <dbReference type="ChEBI" id="CHEBI:49883"/>
    </cofactor>
    <text evidence="8">Binds 1 [4Fe-4S] cluster. The cluster is coordinated with 3 cysteines and an exchangeable S-adenosyl-L-methionine.</text>
</comment>
<feature type="binding site" evidence="8">
    <location>
        <position position="78"/>
    </location>
    <ligand>
        <name>[4Fe-4S] cluster</name>
        <dbReference type="ChEBI" id="CHEBI:49883"/>
        <note>4Fe-4S-S-AdoMet</note>
    </ligand>
</feature>
<keyword evidence="4 8" id="KW-0479">Metal-binding</keyword>
<dbReference type="SFLD" id="SFLDS00029">
    <property type="entry name" value="Radical_SAM"/>
    <property type="match status" value="1"/>
</dbReference>
<keyword evidence="3 8" id="KW-0949">S-adenosyl-L-methionine</keyword>
<accession>F7YTW7</accession>
<dbReference type="STRING" id="688269.Theth_1353"/>
<dbReference type="KEGG" id="tta:Theth_1353"/>
<feature type="domain" description="Radical SAM core" evidence="9">
    <location>
        <begin position="73"/>
        <end position="198"/>
    </location>
</feature>
<dbReference type="PROSITE" id="PS01087">
    <property type="entry name" value="RADICAL_ACTIVATING"/>
    <property type="match status" value="1"/>
</dbReference>
<dbReference type="GO" id="GO:0016491">
    <property type="term" value="F:oxidoreductase activity"/>
    <property type="evidence" value="ECO:0007669"/>
    <property type="project" value="UniProtKB-KW"/>
</dbReference>
<dbReference type="InterPro" id="IPR016431">
    <property type="entry name" value="Pyrv-formate_lyase-activ_prd"/>
</dbReference>
<dbReference type="PIRSF" id="PIRSF004869">
    <property type="entry name" value="PflX_prd"/>
    <property type="match status" value="1"/>
</dbReference>
<dbReference type="OrthoDB" id="9781783at2"/>
<dbReference type="SUPFAM" id="SSF102114">
    <property type="entry name" value="Radical SAM enzymes"/>
    <property type="match status" value="1"/>
</dbReference>
<dbReference type="GO" id="GO:0051539">
    <property type="term" value="F:4 iron, 4 sulfur cluster binding"/>
    <property type="evidence" value="ECO:0007669"/>
    <property type="project" value="UniProtKB-KW"/>
</dbReference>
<comment type="similarity">
    <text evidence="1">Belongs to the organic radical-activating enzymes family.</text>
</comment>
<evidence type="ECO:0000313" key="11">
    <source>
        <dbReference type="Proteomes" id="UP000006804"/>
    </source>
</evidence>
<dbReference type="EMBL" id="CP002351">
    <property type="protein sequence ID" value="AEH51416.1"/>
    <property type="molecule type" value="Genomic_DNA"/>
</dbReference>
<organism evidence="10 11">
    <name type="scientific">Pseudothermotoga thermarum DSM 5069</name>
    <dbReference type="NCBI Taxonomy" id="688269"/>
    <lineage>
        <taxon>Bacteria</taxon>
        <taxon>Thermotogati</taxon>
        <taxon>Thermotogota</taxon>
        <taxon>Thermotogae</taxon>
        <taxon>Thermotogales</taxon>
        <taxon>Thermotogaceae</taxon>
        <taxon>Pseudothermotoga</taxon>
    </lineage>
</organism>
<dbReference type="HOGENOM" id="CLU_062674_0_1_0"/>
<dbReference type="eggNOG" id="COG1313">
    <property type="taxonomic scope" value="Bacteria"/>
</dbReference>
<dbReference type="InterPro" id="IPR040085">
    <property type="entry name" value="MJ0674-like"/>
</dbReference>
<evidence type="ECO:0000256" key="3">
    <source>
        <dbReference type="ARBA" id="ARBA00022691"/>
    </source>
</evidence>
<evidence type="ECO:0000256" key="1">
    <source>
        <dbReference type="ARBA" id="ARBA00009777"/>
    </source>
</evidence>
<protein>
    <submittedName>
        <fullName evidence="10">Radical SAM domain protein</fullName>
    </submittedName>
</protein>
<reference evidence="10 11" key="1">
    <citation type="submission" date="2010-11" db="EMBL/GenBank/DDBJ databases">
        <title>The complete genome of Thermotoga thermarum DSM 5069.</title>
        <authorList>
            <consortium name="US DOE Joint Genome Institute (JGI-PGF)"/>
            <person name="Lucas S."/>
            <person name="Copeland A."/>
            <person name="Lapidus A."/>
            <person name="Bruce D."/>
            <person name="Goodwin L."/>
            <person name="Pitluck S."/>
            <person name="Kyrpides N."/>
            <person name="Mavromatis K."/>
            <person name="Ivanova N."/>
            <person name="Zeytun A."/>
            <person name="Brettin T."/>
            <person name="Detter J.C."/>
            <person name="Tapia R."/>
            <person name="Han C."/>
            <person name="Land M."/>
            <person name="Hauser L."/>
            <person name="Markowitz V."/>
            <person name="Cheng J.-F."/>
            <person name="Hugenholtz P."/>
            <person name="Woyke T."/>
            <person name="Wu D."/>
            <person name="Spring S."/>
            <person name="Schroeder M."/>
            <person name="Brambilla E."/>
            <person name="Klenk H.-P."/>
            <person name="Eisen J.A."/>
        </authorList>
    </citation>
    <scope>NUCLEOTIDE SEQUENCE [LARGE SCALE GENOMIC DNA]</scope>
    <source>
        <strain evidence="10 11">DSM 5069</strain>
    </source>
</reference>
<dbReference type="InterPro" id="IPR007197">
    <property type="entry name" value="rSAM"/>
</dbReference>
<dbReference type="PANTHER" id="PTHR43075:SF1">
    <property type="entry name" value="FORMATE LYASE ACTIVATING ENZYME, PUTATIVE (AFU_ORTHOLOGUE AFUA_2G15630)-RELATED"/>
    <property type="match status" value="1"/>
</dbReference>
<gene>
    <name evidence="10" type="ORF">Theth_1353</name>
</gene>
<evidence type="ECO:0000259" key="9">
    <source>
        <dbReference type="Pfam" id="PF04055"/>
    </source>
</evidence>
<dbReference type="SFLD" id="SFLDG01099">
    <property type="entry name" value="Uncharacterised_Radical_SAM_Su"/>
    <property type="match status" value="1"/>
</dbReference>
<dbReference type="Proteomes" id="UP000006804">
    <property type="component" value="Chromosome"/>
</dbReference>
<dbReference type="PATRIC" id="fig|688269.3.peg.1393"/>
<keyword evidence="6 8" id="KW-0408">Iron</keyword>
<dbReference type="Pfam" id="PF04055">
    <property type="entry name" value="Radical_SAM"/>
    <property type="match status" value="1"/>
</dbReference>
<dbReference type="CDD" id="cd01335">
    <property type="entry name" value="Radical_SAM"/>
    <property type="match status" value="1"/>
</dbReference>
<keyword evidence="5" id="KW-0560">Oxidoreductase</keyword>
<keyword evidence="2" id="KW-0004">4Fe-4S</keyword>
<name>F7YTW7_9THEM</name>
<evidence type="ECO:0000313" key="10">
    <source>
        <dbReference type="EMBL" id="AEH51416.1"/>
    </source>
</evidence>
<sequence length="290" mass="32710">MSSRPDFQILKNRLEKLLEKLKNCDLCPRNCKVNRLEGEIGACQIGAKVVVASYGPHFGEESFLVGYGGSGTIFFSGCNLKCVFCQNWTISQTCEGKEVELEKVMLFLQKIGCHNINLVTPTHQVPMIFEALIKAFQLGLKIPIVYNCGGYESVETLKLLEGVIDIYMPDFKYGDDEMALKYSGVHNYVEVAKTALEEMFRQVGPLRIENGVAVKGVFVRHLVLPNDLANSEKVFKIIADVSKDIPVNVMAQYYPTYKASRYPELSRRIYQSEYYKAVELAKKYGLTVVQ</sequence>
<keyword evidence="7 8" id="KW-0411">Iron-sulfur</keyword>
<evidence type="ECO:0000256" key="8">
    <source>
        <dbReference type="PIRSR" id="PIRSR004869-50"/>
    </source>
</evidence>
<evidence type="ECO:0000256" key="4">
    <source>
        <dbReference type="ARBA" id="ARBA00022723"/>
    </source>
</evidence>
<dbReference type="Gene3D" id="3.20.20.70">
    <property type="entry name" value="Aldolase class I"/>
    <property type="match status" value="1"/>
</dbReference>
<dbReference type="PANTHER" id="PTHR43075">
    <property type="entry name" value="FORMATE LYASE ACTIVATING ENZYME, PUTATIVE (AFU_ORTHOLOGUE AFUA_2G15630)-RELATED"/>
    <property type="match status" value="1"/>
</dbReference>
<dbReference type="InterPro" id="IPR013785">
    <property type="entry name" value="Aldolase_TIM"/>
</dbReference>
<dbReference type="InterPro" id="IPR058240">
    <property type="entry name" value="rSAM_sf"/>
</dbReference>
<feature type="binding site" evidence="8">
    <location>
        <position position="85"/>
    </location>
    <ligand>
        <name>[4Fe-4S] cluster</name>
        <dbReference type="ChEBI" id="CHEBI:49883"/>
        <note>4Fe-4S-S-AdoMet</note>
    </ligand>
</feature>
<keyword evidence="11" id="KW-1185">Reference proteome</keyword>
<evidence type="ECO:0000256" key="7">
    <source>
        <dbReference type="ARBA" id="ARBA00023014"/>
    </source>
</evidence>
<proteinExistence type="inferred from homology"/>
<dbReference type="InterPro" id="IPR001989">
    <property type="entry name" value="Radical_activat_CS"/>
</dbReference>
<evidence type="ECO:0000256" key="2">
    <source>
        <dbReference type="ARBA" id="ARBA00022485"/>
    </source>
</evidence>